<keyword evidence="1" id="KW-0472">Membrane</keyword>
<keyword evidence="1" id="KW-1133">Transmembrane helix</keyword>
<evidence type="ECO:0000313" key="2">
    <source>
        <dbReference type="EMBL" id="MFC7178954.1"/>
    </source>
</evidence>
<comment type="caution">
    <text evidence="2">The sequence shown here is derived from an EMBL/GenBank/DDBJ whole genome shotgun (WGS) entry which is preliminary data.</text>
</comment>
<keyword evidence="1" id="KW-0812">Transmembrane</keyword>
<sequence>MTQPFHPPRHGPHRLVEHWRAAAADRRARAAARRWQHSGAEPRWARSDLPARRLLGRIFAPFFLLATVVLTLLAANALPAPSADRAFYTGLAVLCAVCTVVAVIDLIVIRRRMAEQRRWHR</sequence>
<gene>
    <name evidence="2" type="ORF">ACFQMG_05175</name>
</gene>
<reference evidence="3" key="1">
    <citation type="journal article" date="2019" name="Int. J. Syst. Evol. Microbiol.">
        <title>The Global Catalogue of Microorganisms (GCM) 10K type strain sequencing project: providing services to taxonomists for standard genome sequencing and annotation.</title>
        <authorList>
            <consortium name="The Broad Institute Genomics Platform"/>
            <consortium name="The Broad Institute Genome Sequencing Center for Infectious Disease"/>
            <person name="Wu L."/>
            <person name="Ma J."/>
        </authorList>
    </citation>
    <scope>NUCLEOTIDE SEQUENCE [LARGE SCALE GENOMIC DNA]</scope>
    <source>
        <strain evidence="3">CGMCC 1.12859</strain>
    </source>
</reference>
<evidence type="ECO:0000313" key="3">
    <source>
        <dbReference type="Proteomes" id="UP001596435"/>
    </source>
</evidence>
<name>A0ABW2FNX2_9ACTN</name>
<organism evidence="2 3">
    <name type="scientific">Kitasatospora paranensis</name>
    <dbReference type="NCBI Taxonomy" id="258053"/>
    <lineage>
        <taxon>Bacteria</taxon>
        <taxon>Bacillati</taxon>
        <taxon>Actinomycetota</taxon>
        <taxon>Actinomycetes</taxon>
        <taxon>Kitasatosporales</taxon>
        <taxon>Streptomycetaceae</taxon>
        <taxon>Kitasatospora</taxon>
    </lineage>
</organism>
<dbReference type="RefSeq" id="WP_345704897.1">
    <property type="nucleotide sequence ID" value="NZ_BAABKV010000001.1"/>
</dbReference>
<proteinExistence type="predicted"/>
<feature type="transmembrane region" description="Helical" evidence="1">
    <location>
        <begin position="87"/>
        <end position="109"/>
    </location>
</feature>
<evidence type="ECO:0000256" key="1">
    <source>
        <dbReference type="SAM" id="Phobius"/>
    </source>
</evidence>
<dbReference type="EMBL" id="JBHTAJ010000007">
    <property type="protein sequence ID" value="MFC7178954.1"/>
    <property type="molecule type" value="Genomic_DNA"/>
</dbReference>
<accession>A0ABW2FNX2</accession>
<protein>
    <submittedName>
        <fullName evidence="2">Uncharacterized protein</fullName>
    </submittedName>
</protein>
<keyword evidence="3" id="KW-1185">Reference proteome</keyword>
<dbReference type="Proteomes" id="UP001596435">
    <property type="component" value="Unassembled WGS sequence"/>
</dbReference>
<feature type="transmembrane region" description="Helical" evidence="1">
    <location>
        <begin position="54"/>
        <end position="75"/>
    </location>
</feature>